<proteinExistence type="predicted"/>
<accession>A0A0F9L3L5</accession>
<reference evidence="1" key="1">
    <citation type="journal article" date="2015" name="Nature">
        <title>Complex archaea that bridge the gap between prokaryotes and eukaryotes.</title>
        <authorList>
            <person name="Spang A."/>
            <person name="Saw J.H."/>
            <person name="Jorgensen S.L."/>
            <person name="Zaremba-Niedzwiedzka K."/>
            <person name="Martijn J."/>
            <person name="Lind A.E."/>
            <person name="van Eijk R."/>
            <person name="Schleper C."/>
            <person name="Guy L."/>
            <person name="Ettema T.J."/>
        </authorList>
    </citation>
    <scope>NUCLEOTIDE SEQUENCE</scope>
</reference>
<comment type="caution">
    <text evidence="1">The sequence shown here is derived from an EMBL/GenBank/DDBJ whole genome shotgun (WGS) entry which is preliminary data.</text>
</comment>
<protein>
    <submittedName>
        <fullName evidence="1">Uncharacterized protein</fullName>
    </submittedName>
</protein>
<sequence length="64" mass="7264">MSDKITSYLNCASCDKRIRHTWIQVIVRELQEDDPIHTVGFLCGEDCLLDYAAMVGGLMMKEAE</sequence>
<dbReference type="AlphaFoldDB" id="A0A0F9L3L5"/>
<dbReference type="EMBL" id="LAZR01006818">
    <property type="protein sequence ID" value="KKM89424.1"/>
    <property type="molecule type" value="Genomic_DNA"/>
</dbReference>
<evidence type="ECO:0000313" key="1">
    <source>
        <dbReference type="EMBL" id="KKM89424.1"/>
    </source>
</evidence>
<organism evidence="1">
    <name type="scientific">marine sediment metagenome</name>
    <dbReference type="NCBI Taxonomy" id="412755"/>
    <lineage>
        <taxon>unclassified sequences</taxon>
        <taxon>metagenomes</taxon>
        <taxon>ecological metagenomes</taxon>
    </lineage>
</organism>
<name>A0A0F9L3L5_9ZZZZ</name>
<gene>
    <name evidence="1" type="ORF">LCGC14_1248910</name>
</gene>